<dbReference type="Gene3D" id="1.25.40.10">
    <property type="entry name" value="Tetratricopeptide repeat domain"/>
    <property type="match status" value="1"/>
</dbReference>
<keyword evidence="2" id="KW-0201">Cytochrome c-type biogenesis</keyword>
<dbReference type="SUPFAM" id="SSF48452">
    <property type="entry name" value="TPR-like"/>
    <property type="match status" value="1"/>
</dbReference>
<dbReference type="InterPro" id="IPR011990">
    <property type="entry name" value="TPR-like_helical_dom_sf"/>
</dbReference>
<feature type="domain" description="Cytochrome c-type biogenesis protein H TPR" evidence="5">
    <location>
        <begin position="87"/>
        <end position="211"/>
    </location>
</feature>
<evidence type="ECO:0000259" key="5">
    <source>
        <dbReference type="Pfam" id="PF23914"/>
    </source>
</evidence>
<keyword evidence="1" id="KW-0677">Repeat</keyword>
<name>A0ABW0JEB5_9BURK</name>
<sequence length="231" mass="24967">MNGSTGMWIFVVLAVVIVGAFGASLYWAGGRRGASRRQSVVLAMSVPLVVGGLYAVRGETAALEQASPHSQMGASGASQQMHDGVDMNAEIQHLADHLKQHPEDMDGWVLLARSYTMLGRYPDAAAAYEHAQPRVMKDSSLLTGWIEARLMSNDHRFDAHTLDLVDSAAKLAPDDTNVLLLRALAANERGDRAGANKLVDELHKRYPAGSPDRQDLDAALARWMPQGAAKQ</sequence>
<keyword evidence="4" id="KW-0472">Membrane</keyword>
<dbReference type="InterPro" id="IPR056413">
    <property type="entry name" value="TPR_CcmH_CycH"/>
</dbReference>
<keyword evidence="7" id="KW-1185">Reference proteome</keyword>
<dbReference type="InterPro" id="IPR051263">
    <property type="entry name" value="C-type_cytochrome_biogenesis"/>
</dbReference>
<gene>
    <name evidence="6" type="ORF">ACFPTO_20720</name>
</gene>
<comment type="caution">
    <text evidence="6">The sequence shown here is derived from an EMBL/GenBank/DDBJ whole genome shotgun (WGS) entry which is preliminary data.</text>
</comment>
<organism evidence="6 7">
    <name type="scientific">Paraburkholderia denitrificans</name>
    <dbReference type="NCBI Taxonomy" id="694025"/>
    <lineage>
        <taxon>Bacteria</taxon>
        <taxon>Pseudomonadati</taxon>
        <taxon>Pseudomonadota</taxon>
        <taxon>Betaproteobacteria</taxon>
        <taxon>Burkholderiales</taxon>
        <taxon>Burkholderiaceae</taxon>
        <taxon>Paraburkholderia</taxon>
    </lineage>
</organism>
<dbReference type="Proteomes" id="UP001596103">
    <property type="component" value="Unassembled WGS sequence"/>
</dbReference>
<dbReference type="PANTHER" id="PTHR47870">
    <property type="entry name" value="CYTOCHROME C-TYPE BIOGENESIS PROTEIN CCMH"/>
    <property type="match status" value="1"/>
</dbReference>
<dbReference type="PANTHER" id="PTHR47870:SF1">
    <property type="entry name" value="CYTOCHROME C-TYPE BIOGENESIS PROTEIN CCMH"/>
    <property type="match status" value="1"/>
</dbReference>
<evidence type="ECO:0000256" key="2">
    <source>
        <dbReference type="ARBA" id="ARBA00022748"/>
    </source>
</evidence>
<accession>A0ABW0JEB5</accession>
<dbReference type="Pfam" id="PF23914">
    <property type="entry name" value="TPR_CcmH_CycH"/>
    <property type="match status" value="1"/>
</dbReference>
<dbReference type="RefSeq" id="WP_377714291.1">
    <property type="nucleotide sequence ID" value="NZ_JBHSMP010000030.1"/>
</dbReference>
<protein>
    <submittedName>
        <fullName evidence="6">Tetratricopeptide repeat protein</fullName>
    </submittedName>
</protein>
<evidence type="ECO:0000256" key="3">
    <source>
        <dbReference type="ARBA" id="ARBA00022803"/>
    </source>
</evidence>
<keyword evidence="4" id="KW-0812">Transmembrane</keyword>
<evidence type="ECO:0000256" key="1">
    <source>
        <dbReference type="ARBA" id="ARBA00022737"/>
    </source>
</evidence>
<evidence type="ECO:0000256" key="4">
    <source>
        <dbReference type="SAM" id="Phobius"/>
    </source>
</evidence>
<evidence type="ECO:0000313" key="6">
    <source>
        <dbReference type="EMBL" id="MFC5431205.1"/>
    </source>
</evidence>
<reference evidence="7" key="1">
    <citation type="journal article" date="2019" name="Int. J. Syst. Evol. Microbiol.">
        <title>The Global Catalogue of Microorganisms (GCM) 10K type strain sequencing project: providing services to taxonomists for standard genome sequencing and annotation.</title>
        <authorList>
            <consortium name="The Broad Institute Genomics Platform"/>
            <consortium name="The Broad Institute Genome Sequencing Center for Infectious Disease"/>
            <person name="Wu L."/>
            <person name="Ma J."/>
        </authorList>
    </citation>
    <scope>NUCLEOTIDE SEQUENCE [LARGE SCALE GENOMIC DNA]</scope>
    <source>
        <strain evidence="7">CCUG 56042</strain>
    </source>
</reference>
<dbReference type="EMBL" id="JBHSMP010000030">
    <property type="protein sequence ID" value="MFC5431205.1"/>
    <property type="molecule type" value="Genomic_DNA"/>
</dbReference>
<proteinExistence type="predicted"/>
<feature type="transmembrane region" description="Helical" evidence="4">
    <location>
        <begin position="6"/>
        <end position="28"/>
    </location>
</feature>
<evidence type="ECO:0000313" key="7">
    <source>
        <dbReference type="Proteomes" id="UP001596103"/>
    </source>
</evidence>
<keyword evidence="4" id="KW-1133">Transmembrane helix</keyword>
<keyword evidence="3" id="KW-0802">TPR repeat</keyword>
<feature type="transmembrane region" description="Helical" evidence="4">
    <location>
        <begin position="40"/>
        <end position="56"/>
    </location>
</feature>